<evidence type="ECO:0000256" key="5">
    <source>
        <dbReference type="ARBA" id="ARBA00033748"/>
    </source>
</evidence>
<dbReference type="Gene3D" id="3.20.20.30">
    <property type="entry name" value="Luciferase-like domain"/>
    <property type="match status" value="1"/>
</dbReference>
<dbReference type="GO" id="GO:0004497">
    <property type="term" value="F:monooxygenase activity"/>
    <property type="evidence" value="ECO:0007669"/>
    <property type="project" value="UniProtKB-KW"/>
</dbReference>
<sequence>MSREVRLLTFGSTRSAGPWRHPEIDNSTAAVRRRLIERAQTAERGTFDALFFPDGLNFGPRETWAYKTTEDFEPLTATAALSSVTDYIGLVVTGSATLAPPYHLARQLLSLDHLSGGRAGWNLVTSFAHAAAANFSGRGVIEHDARYEIADEAIEVVKKLWDGWGYETVVEDRGRGIFNDISAIQVADHRGPHFQVAGPIGAARSAQGQPVIFQAGSSPRGRQFAARHAEVIFTGQGTIARAQEFYRQVHTEARRAGRPAAPLITPSLRYVVGSTEDEVRRIERSAFEYFSPEYQAGWLLEVDVDVVGADLDGPVPESAFPDSTETHQTALAGYRALARDGNPTVREFLYRTINGWGAQVIGTPEQIADEIETWFNSHAADGFVLTDSGLPGQFADFVDQVVPVLRKRGLFRHEYTGSTLRSHLGLPVPERRELNA</sequence>
<reference evidence="8" key="1">
    <citation type="submission" date="2016-03" db="EMBL/GenBank/DDBJ databases">
        <authorList>
            <person name="Ploux O."/>
        </authorList>
    </citation>
    <scope>NUCLEOTIDE SEQUENCE</scope>
    <source>
        <strain evidence="8">UC10</strain>
    </source>
</reference>
<keyword evidence="4 8" id="KW-0503">Monooxygenase</keyword>
<dbReference type="InterPro" id="IPR051260">
    <property type="entry name" value="Diverse_substr_monoxygenases"/>
</dbReference>
<feature type="binding site" evidence="6">
    <location>
        <position position="143"/>
    </location>
    <ligand>
        <name>FMN</name>
        <dbReference type="ChEBI" id="CHEBI:58210"/>
    </ligand>
</feature>
<keyword evidence="2 6" id="KW-0288">FMN</keyword>
<keyword evidence="1 6" id="KW-0285">Flavoprotein</keyword>
<organism evidence="8">
    <name type="scientific">uncultured Mycobacterium sp</name>
    <dbReference type="NCBI Taxonomy" id="171292"/>
    <lineage>
        <taxon>Bacteria</taxon>
        <taxon>Bacillati</taxon>
        <taxon>Actinomycetota</taxon>
        <taxon>Actinomycetes</taxon>
        <taxon>Mycobacteriales</taxon>
        <taxon>Mycobacteriaceae</taxon>
        <taxon>Mycobacterium</taxon>
        <taxon>environmental samples</taxon>
    </lineage>
</organism>
<evidence type="ECO:0000256" key="2">
    <source>
        <dbReference type="ARBA" id="ARBA00022643"/>
    </source>
</evidence>
<feature type="domain" description="Luciferase-like" evidence="7">
    <location>
        <begin position="21"/>
        <end position="376"/>
    </location>
</feature>
<dbReference type="CDD" id="cd01095">
    <property type="entry name" value="Nitrilotriacetate_monoxgenase"/>
    <property type="match status" value="1"/>
</dbReference>
<evidence type="ECO:0000256" key="3">
    <source>
        <dbReference type="ARBA" id="ARBA00023002"/>
    </source>
</evidence>
<evidence type="ECO:0000256" key="6">
    <source>
        <dbReference type="PIRSR" id="PIRSR000337-1"/>
    </source>
</evidence>
<dbReference type="NCBIfam" id="TIGR03860">
    <property type="entry name" value="FMN_nitrolo"/>
    <property type="match status" value="1"/>
</dbReference>
<dbReference type="InterPro" id="IPR036661">
    <property type="entry name" value="Luciferase-like_sf"/>
</dbReference>
<dbReference type="PANTHER" id="PTHR30011:SF16">
    <property type="entry name" value="C2H2 FINGER DOMAIN TRANSCRIPTION FACTOR (EUROFUNG)-RELATED"/>
    <property type="match status" value="1"/>
</dbReference>
<evidence type="ECO:0000313" key="8">
    <source>
        <dbReference type="EMBL" id="SBS79423.1"/>
    </source>
</evidence>
<accession>A0A1Y5PL55</accession>
<dbReference type="InterPro" id="IPR016215">
    <property type="entry name" value="NTA_MOA"/>
</dbReference>
<dbReference type="EMBL" id="FLQS01000078">
    <property type="protein sequence ID" value="SBS79423.1"/>
    <property type="molecule type" value="Genomic_DNA"/>
</dbReference>
<evidence type="ECO:0000259" key="7">
    <source>
        <dbReference type="Pfam" id="PF00296"/>
    </source>
</evidence>
<protein>
    <submittedName>
        <fullName evidence="8">Nitrilotriacetate monooxygenase component A</fullName>
    </submittedName>
</protein>
<dbReference type="PANTHER" id="PTHR30011">
    <property type="entry name" value="ALKANESULFONATE MONOOXYGENASE-RELATED"/>
    <property type="match status" value="1"/>
</dbReference>
<evidence type="ECO:0000256" key="1">
    <source>
        <dbReference type="ARBA" id="ARBA00022630"/>
    </source>
</evidence>
<comment type="similarity">
    <text evidence="5">Belongs to the NtaA/SnaA/DszA monooxygenase family.</text>
</comment>
<dbReference type="Pfam" id="PF00296">
    <property type="entry name" value="Bac_luciferase"/>
    <property type="match status" value="1"/>
</dbReference>
<evidence type="ECO:0000256" key="4">
    <source>
        <dbReference type="ARBA" id="ARBA00023033"/>
    </source>
</evidence>
<proteinExistence type="inferred from homology"/>
<name>A0A1Y5PL55_9MYCO</name>
<feature type="binding site" evidence="6">
    <location>
        <position position="93"/>
    </location>
    <ligand>
        <name>FMN</name>
        <dbReference type="ChEBI" id="CHEBI:58210"/>
    </ligand>
</feature>
<dbReference type="InterPro" id="IPR011251">
    <property type="entry name" value="Luciferase-like_dom"/>
</dbReference>
<dbReference type="AlphaFoldDB" id="A0A1Y5PL55"/>
<dbReference type="SUPFAM" id="SSF51679">
    <property type="entry name" value="Bacterial luciferase-like"/>
    <property type="match status" value="1"/>
</dbReference>
<gene>
    <name evidence="8" type="ORF">MHPYR_80012</name>
</gene>
<feature type="binding site" evidence="6">
    <location>
        <position position="218"/>
    </location>
    <ligand>
        <name>FMN</name>
        <dbReference type="ChEBI" id="CHEBI:58210"/>
    </ligand>
</feature>
<feature type="binding site" evidence="6">
    <location>
        <position position="147"/>
    </location>
    <ligand>
        <name>FMN</name>
        <dbReference type="ChEBI" id="CHEBI:58210"/>
    </ligand>
</feature>
<feature type="binding site" evidence="6">
    <location>
        <position position="217"/>
    </location>
    <ligand>
        <name>FMN</name>
        <dbReference type="ChEBI" id="CHEBI:58210"/>
    </ligand>
</feature>
<feature type="binding site" evidence="6">
    <location>
        <position position="54"/>
    </location>
    <ligand>
        <name>FMN</name>
        <dbReference type="ChEBI" id="CHEBI:58210"/>
    </ligand>
</feature>
<dbReference type="GO" id="GO:0016705">
    <property type="term" value="F:oxidoreductase activity, acting on paired donors, with incorporation or reduction of molecular oxygen"/>
    <property type="evidence" value="ECO:0007669"/>
    <property type="project" value="InterPro"/>
</dbReference>
<keyword evidence="3" id="KW-0560">Oxidoreductase</keyword>
<dbReference type="PIRSF" id="PIRSF000337">
    <property type="entry name" value="NTA_MOA"/>
    <property type="match status" value="1"/>
</dbReference>